<dbReference type="Proteomes" id="UP001229313">
    <property type="component" value="Chromosome"/>
</dbReference>
<gene>
    <name evidence="3" type="ORF">RDV84_03335</name>
</gene>
<organism evidence="3 4">
    <name type="scientific">Lysobacter yananisis</name>
    <dbReference type="NCBI Taxonomy" id="1003114"/>
    <lineage>
        <taxon>Bacteria</taxon>
        <taxon>Pseudomonadati</taxon>
        <taxon>Pseudomonadota</taxon>
        <taxon>Gammaproteobacteria</taxon>
        <taxon>Lysobacterales</taxon>
        <taxon>Lysobacteraceae</taxon>
        <taxon>Lysobacter</taxon>
    </lineage>
</organism>
<evidence type="ECO:0000256" key="1">
    <source>
        <dbReference type="SAM" id="MobiDB-lite"/>
    </source>
</evidence>
<name>A0ABY9P9Y8_9GAMM</name>
<evidence type="ECO:0000313" key="3">
    <source>
        <dbReference type="EMBL" id="WMT03892.1"/>
    </source>
</evidence>
<keyword evidence="2" id="KW-0732">Signal</keyword>
<evidence type="ECO:0008006" key="5">
    <source>
        <dbReference type="Google" id="ProtNLM"/>
    </source>
</evidence>
<dbReference type="EMBL" id="CP133568">
    <property type="protein sequence ID" value="WMT03892.1"/>
    <property type="molecule type" value="Genomic_DNA"/>
</dbReference>
<accession>A0ABY9P9Y8</accession>
<reference evidence="3 4" key="1">
    <citation type="submission" date="2023-08" db="EMBL/GenBank/DDBJ databases">
        <title>The whole genome sequence of Lysobacter yananisis.</title>
        <authorList>
            <person name="Sun H."/>
        </authorList>
    </citation>
    <scope>NUCLEOTIDE SEQUENCE [LARGE SCALE GENOMIC DNA]</scope>
    <source>
        <strain evidence="3 4">SNNU513</strain>
    </source>
</reference>
<feature type="signal peptide" evidence="2">
    <location>
        <begin position="1"/>
        <end position="28"/>
    </location>
</feature>
<protein>
    <recommendedName>
        <fullName evidence="5">TonB-dependent receptor</fullName>
    </recommendedName>
</protein>
<feature type="region of interest" description="Disordered" evidence="1">
    <location>
        <begin position="33"/>
        <end position="63"/>
    </location>
</feature>
<feature type="compositionally biased region" description="Polar residues" evidence="1">
    <location>
        <begin position="87"/>
        <end position="98"/>
    </location>
</feature>
<dbReference type="RefSeq" id="WP_309152438.1">
    <property type="nucleotide sequence ID" value="NZ_CP133568.1"/>
</dbReference>
<keyword evidence="4" id="KW-1185">Reference proteome</keyword>
<dbReference type="SUPFAM" id="SSF56935">
    <property type="entry name" value="Porins"/>
    <property type="match status" value="2"/>
</dbReference>
<feature type="region of interest" description="Disordered" evidence="1">
    <location>
        <begin position="77"/>
        <end position="105"/>
    </location>
</feature>
<evidence type="ECO:0000313" key="4">
    <source>
        <dbReference type="Proteomes" id="UP001229313"/>
    </source>
</evidence>
<proteinExistence type="predicted"/>
<feature type="chain" id="PRO_5046723438" description="TonB-dependent receptor" evidence="2">
    <location>
        <begin position="29"/>
        <end position="1263"/>
    </location>
</feature>
<feature type="compositionally biased region" description="Low complexity" evidence="1">
    <location>
        <begin position="33"/>
        <end position="59"/>
    </location>
</feature>
<evidence type="ECO:0000256" key="2">
    <source>
        <dbReference type="SAM" id="SignalP"/>
    </source>
</evidence>
<sequence length="1263" mass="140417">MKGATMKMKLLDYTLIGILAGLSQVAGAQQAASAAATPASSPDSAQAPAPASQTAGAPPLNCGDAGCDSGEGVLFELRTRGKRQPETVGTSDRSSSEALQPDRRVTIEAEVPRSQWKGELQPGQAVVVGKWSLQLPGGGVVWATEDPNLGQPRMAVSAPSLLGFENGRIVKPVRFYAYNNYSAFIQRSEVLLYRATDTDLVTPIAKVELPNAAVADTEWNGELDPNLHLRPGDELVYIVRAYGADGSFDETHPRRLQLVSPNEAENGARLLRDQVQKSQGAAFSVEEAEQRSQVDRVFGQDSLRQQNIAIYGSRIRIQGRNIPERESIKINGQSHPIDLERKFVAEYLVPVGQHRFDVEVSGGQGASTHQALDVDVSGRYLFAVGLADVTAYKGSTSGSIETVANDKRLADDSLVVDGRLAFYLKGKYRGKYLVTAQADTQEREVSELFNGFWDADPQDVFRRLDPDQYYPVYGDDSTTYRDVDTMGRLYLRVDWDKNQALWGNFNTGLTGTEYAQYNRSLYGGALSWRSRRSTALGEPGSELRVFGSQAQTAPGHTELLGTNGSLYYLKHGDLLPGSDKLAVEVRDRTTGRVQSRVELVRGADYEIDELQGRVLLTRRLDQISRQDAPSLTRDTPLDGFDQVLLADYEYVPTGFDPDDTTLGFRGKHWFGEHLAVGGTWIDENRSGEDYALQGADVTLQAGRGTFLKVENSRTQATSAPIFYSDNGGLSFSELNSGLQDRRGRARSVEARANFKELGWSDGEWTAGAWWRKVDKGYSIARYDTNEAVEERGAEVYGELTPAVRLFARYSVAERGQQSLTQAQASAEWRLNDESTLSAEVRRAQEDRANGLDADGVLAALQYKQRIGTQLELFATVQKTVDDDDGRYADNDLVTVGGKYLFGELSSVGAEISSGDRGDAAKLDAEYRLTPDHSIYGAYTYSTDTSDYDPLFDDRLNTGWTLGQRWRLSNQVNLFNESVFLKAPNQSGLGHTFGMDFYPGEGWNLGFALTKSTLEREAELGNVQRRGASLTGGRSSLDTQWQSKLEWRRDSGAEQREQWTSTNRFLHKFDDSFRIAGRLNYSQTRDKLNVQAGAKFVEGNVGFAWRPYNSTRWALLGKYTYLYDVSSLQQVGPDIATYDQRTQVLSFEGVYNPNQRWEFAGKLARREGEVRFGRLEGEWADSATTFGAVQARYRVREVWHGLAEYRWLDVRDGGTRTGLLLGVDRDLGKNFRVGVGYNFTEFSDDLTNFDYDHRGWFLNMVGSY</sequence>